<evidence type="ECO:0000313" key="2">
    <source>
        <dbReference type="EMBL" id="PAF24465.1"/>
    </source>
</evidence>
<protein>
    <recommendedName>
        <fullName evidence="4">CRISPR system Cms protein Csm4</fullName>
    </recommendedName>
</protein>
<evidence type="ECO:0000313" key="3">
    <source>
        <dbReference type="Proteomes" id="UP000216133"/>
    </source>
</evidence>
<feature type="region of interest" description="Disordered" evidence="1">
    <location>
        <begin position="74"/>
        <end position="96"/>
    </location>
</feature>
<dbReference type="Proteomes" id="UP000216133">
    <property type="component" value="Unassembled WGS sequence"/>
</dbReference>
<name>A0A268RW19_SHOCL</name>
<evidence type="ECO:0008006" key="4">
    <source>
        <dbReference type="Google" id="ProtNLM"/>
    </source>
</evidence>
<dbReference type="EMBL" id="NPBS01000109">
    <property type="protein sequence ID" value="PAF24465.1"/>
    <property type="molecule type" value="Genomic_DNA"/>
</dbReference>
<accession>A0A268RW19</accession>
<sequence length="340" mass="38414">MIETVTYKVEMSLTGRLTQLPDSQKIFGALIYMYAEQYSSERATLLVSKIREGEIYFSLSNMLPRDYFPTPQTYLLDPSSGQPSDRSDKKKDKKTYKAIKHRSFMKLAEIYKAMDNPNHADNLYPFACIESSQQIHAAIDSLRYDIPGLDPNVYSVPEVNVVEVLKEGKKEIVTKFSFYLCADKCDESAELLDALQHAKESKRRFFLGARASQGFNTFVVESIQAHEFGDSGGRTNTYLNLGMLLPQAIDFEESSLKLFTSERRPYHSAGGWDKELSGQFISFIEAGSIILVTEGRKKAGGSILSPFNNKDKPRDIVFGNAFLLPIQLDRRKQYDAPVTS</sequence>
<gene>
    <name evidence="2" type="ORF">CHH61_18580</name>
</gene>
<evidence type="ECO:0000256" key="1">
    <source>
        <dbReference type="SAM" id="MobiDB-lite"/>
    </source>
</evidence>
<proteinExistence type="predicted"/>
<comment type="caution">
    <text evidence="2">The sequence shown here is derived from an EMBL/GenBank/DDBJ whole genome shotgun (WGS) entry which is preliminary data.</text>
</comment>
<dbReference type="AlphaFoldDB" id="A0A268RW19"/>
<reference evidence="2 3" key="1">
    <citation type="submission" date="2017-07" db="EMBL/GenBank/DDBJ databases">
        <title>Isolation and whole genome analysis of endospore-forming bacteria from heroin.</title>
        <authorList>
            <person name="Kalinowski J."/>
            <person name="Ahrens B."/>
            <person name="Al-Dilaimi A."/>
            <person name="Winkler A."/>
            <person name="Wibberg D."/>
            <person name="Schleenbecker U."/>
            <person name="Ruckert C."/>
            <person name="Wolfel R."/>
            <person name="Grass G."/>
        </authorList>
    </citation>
    <scope>NUCLEOTIDE SEQUENCE [LARGE SCALE GENOMIC DNA]</scope>
    <source>
        <strain evidence="2 3">7523-2</strain>
    </source>
</reference>
<organism evidence="2 3">
    <name type="scientific">Shouchella clausii</name>
    <name type="common">Alkalihalobacillus clausii</name>
    <dbReference type="NCBI Taxonomy" id="79880"/>
    <lineage>
        <taxon>Bacteria</taxon>
        <taxon>Bacillati</taxon>
        <taxon>Bacillota</taxon>
        <taxon>Bacilli</taxon>
        <taxon>Bacillales</taxon>
        <taxon>Bacillaceae</taxon>
        <taxon>Shouchella</taxon>
    </lineage>
</organism>
<dbReference type="RefSeq" id="WP_095239028.1">
    <property type="nucleotide sequence ID" value="NZ_JARRUH010000010.1"/>
</dbReference>